<sequence length="49" mass="5299">MIRGGHRMFAGVRGEFPDFSTYSSTAAANATKTSADEKLSCKMSKLNKV</sequence>
<protein>
    <submittedName>
        <fullName evidence="1">Uncharacterized protein</fullName>
    </submittedName>
</protein>
<dbReference type="AlphaFoldDB" id="A0A0C2C7A8"/>
<organism evidence="1 2">
    <name type="scientific">Ancylostoma duodenale</name>
    <dbReference type="NCBI Taxonomy" id="51022"/>
    <lineage>
        <taxon>Eukaryota</taxon>
        <taxon>Metazoa</taxon>
        <taxon>Ecdysozoa</taxon>
        <taxon>Nematoda</taxon>
        <taxon>Chromadorea</taxon>
        <taxon>Rhabditida</taxon>
        <taxon>Rhabditina</taxon>
        <taxon>Rhabditomorpha</taxon>
        <taxon>Strongyloidea</taxon>
        <taxon>Ancylostomatidae</taxon>
        <taxon>Ancylostomatinae</taxon>
        <taxon>Ancylostoma</taxon>
    </lineage>
</organism>
<name>A0A0C2C7A8_9BILA</name>
<evidence type="ECO:0000313" key="1">
    <source>
        <dbReference type="EMBL" id="KIH45532.1"/>
    </source>
</evidence>
<proteinExistence type="predicted"/>
<keyword evidence="2" id="KW-1185">Reference proteome</keyword>
<dbReference type="Proteomes" id="UP000054047">
    <property type="component" value="Unassembled WGS sequence"/>
</dbReference>
<accession>A0A0C2C7A8</accession>
<gene>
    <name evidence="1" type="ORF">ANCDUO_24427</name>
</gene>
<reference evidence="1 2" key="1">
    <citation type="submission" date="2013-12" db="EMBL/GenBank/DDBJ databases">
        <title>Draft genome of the parsitic nematode Ancylostoma duodenale.</title>
        <authorList>
            <person name="Mitreva M."/>
        </authorList>
    </citation>
    <scope>NUCLEOTIDE SEQUENCE [LARGE SCALE GENOMIC DNA]</scope>
    <source>
        <strain evidence="1 2">Zhejiang</strain>
    </source>
</reference>
<evidence type="ECO:0000313" key="2">
    <source>
        <dbReference type="Proteomes" id="UP000054047"/>
    </source>
</evidence>
<dbReference type="EMBL" id="KN772173">
    <property type="protein sequence ID" value="KIH45532.1"/>
    <property type="molecule type" value="Genomic_DNA"/>
</dbReference>